<keyword evidence="2" id="KW-1185">Reference proteome</keyword>
<dbReference type="InterPro" id="IPR035979">
    <property type="entry name" value="RBD_domain_sf"/>
</dbReference>
<gene>
    <name evidence="1" type="ORF">Dsin_018751</name>
</gene>
<dbReference type="AlphaFoldDB" id="A0AAE0A5W5"/>
<dbReference type="Proteomes" id="UP001281410">
    <property type="component" value="Unassembled WGS sequence"/>
</dbReference>
<dbReference type="GO" id="GO:0003676">
    <property type="term" value="F:nucleic acid binding"/>
    <property type="evidence" value="ECO:0007669"/>
    <property type="project" value="InterPro"/>
</dbReference>
<proteinExistence type="predicted"/>
<evidence type="ECO:0000313" key="2">
    <source>
        <dbReference type="Proteomes" id="UP001281410"/>
    </source>
</evidence>
<dbReference type="EMBL" id="JANJYJ010000006">
    <property type="protein sequence ID" value="KAK3204705.1"/>
    <property type="molecule type" value="Genomic_DNA"/>
</dbReference>
<evidence type="ECO:0008006" key="3">
    <source>
        <dbReference type="Google" id="ProtNLM"/>
    </source>
</evidence>
<dbReference type="Gene3D" id="3.30.70.330">
    <property type="match status" value="1"/>
</dbReference>
<protein>
    <recommendedName>
        <fullName evidence="3">RRM domain-containing protein</fullName>
    </recommendedName>
</protein>
<sequence>MRKTKTSLADFAEQVIVWVRGDEANVNSALLDKLDFCGTRSFLLIQNTGDQSLLLERVEIEIAAVVFEDHLRLSSFSNHLVLWSLCNFPLDIETRHCKGFGFVQLEHVKVAQSALNGKLEIVNRTIK</sequence>
<dbReference type="InterPro" id="IPR012677">
    <property type="entry name" value="Nucleotide-bd_a/b_plait_sf"/>
</dbReference>
<feature type="non-terminal residue" evidence="1">
    <location>
        <position position="1"/>
    </location>
</feature>
<reference evidence="1" key="1">
    <citation type="journal article" date="2023" name="Plant J.">
        <title>Genome sequences and population genomics provide insights into the demographic history, inbreeding, and mutation load of two 'living fossil' tree species of Dipteronia.</title>
        <authorList>
            <person name="Feng Y."/>
            <person name="Comes H.P."/>
            <person name="Chen J."/>
            <person name="Zhu S."/>
            <person name="Lu R."/>
            <person name="Zhang X."/>
            <person name="Li P."/>
            <person name="Qiu J."/>
            <person name="Olsen K.M."/>
            <person name="Qiu Y."/>
        </authorList>
    </citation>
    <scope>NUCLEOTIDE SEQUENCE</scope>
    <source>
        <strain evidence="1">NBL</strain>
    </source>
</reference>
<comment type="caution">
    <text evidence="1">The sequence shown here is derived from an EMBL/GenBank/DDBJ whole genome shotgun (WGS) entry which is preliminary data.</text>
</comment>
<dbReference type="SUPFAM" id="SSF54928">
    <property type="entry name" value="RNA-binding domain, RBD"/>
    <property type="match status" value="1"/>
</dbReference>
<name>A0AAE0A5W5_9ROSI</name>
<evidence type="ECO:0000313" key="1">
    <source>
        <dbReference type="EMBL" id="KAK3204705.1"/>
    </source>
</evidence>
<accession>A0AAE0A5W5</accession>
<organism evidence="1 2">
    <name type="scientific">Dipteronia sinensis</name>
    <dbReference type="NCBI Taxonomy" id="43782"/>
    <lineage>
        <taxon>Eukaryota</taxon>
        <taxon>Viridiplantae</taxon>
        <taxon>Streptophyta</taxon>
        <taxon>Embryophyta</taxon>
        <taxon>Tracheophyta</taxon>
        <taxon>Spermatophyta</taxon>
        <taxon>Magnoliopsida</taxon>
        <taxon>eudicotyledons</taxon>
        <taxon>Gunneridae</taxon>
        <taxon>Pentapetalae</taxon>
        <taxon>rosids</taxon>
        <taxon>malvids</taxon>
        <taxon>Sapindales</taxon>
        <taxon>Sapindaceae</taxon>
        <taxon>Hippocastanoideae</taxon>
        <taxon>Acereae</taxon>
        <taxon>Dipteronia</taxon>
    </lineage>
</organism>